<dbReference type="OrthoDB" id="116445at2759"/>
<dbReference type="PANTHER" id="PTHR45125">
    <property type="entry name" value="F21J9.4-RELATED"/>
    <property type="match status" value="1"/>
</dbReference>
<protein>
    <recommendedName>
        <fullName evidence="1">No apical meristem-associated C-terminal domain-containing protein</fullName>
    </recommendedName>
</protein>
<dbReference type="STRING" id="4795.A0A225VKY3"/>
<name>A0A225VKY3_9STRA</name>
<comment type="caution">
    <text evidence="2">The sequence shown here is derived from an EMBL/GenBank/DDBJ whole genome shotgun (WGS) entry which is preliminary data.</text>
</comment>
<dbReference type="Pfam" id="PF14303">
    <property type="entry name" value="NAM-associated"/>
    <property type="match status" value="1"/>
</dbReference>
<feature type="domain" description="No apical meristem-associated C-terminal" evidence="1">
    <location>
        <begin position="112"/>
        <end position="243"/>
    </location>
</feature>
<dbReference type="PANTHER" id="PTHR45125:SF3">
    <property type="entry name" value="NO-APICAL-MERISTEM-ASSOCIATED CARBOXY-TERMINAL DOMAIN PROTEIN"/>
    <property type="match status" value="1"/>
</dbReference>
<proteinExistence type="predicted"/>
<organism evidence="2 3">
    <name type="scientific">Phytophthora megakarya</name>
    <dbReference type="NCBI Taxonomy" id="4795"/>
    <lineage>
        <taxon>Eukaryota</taxon>
        <taxon>Sar</taxon>
        <taxon>Stramenopiles</taxon>
        <taxon>Oomycota</taxon>
        <taxon>Peronosporomycetes</taxon>
        <taxon>Peronosporales</taxon>
        <taxon>Peronosporaceae</taxon>
        <taxon>Phytophthora</taxon>
    </lineage>
</organism>
<keyword evidence="3" id="KW-1185">Reference proteome</keyword>
<dbReference type="Proteomes" id="UP000198211">
    <property type="component" value="Unassembled WGS sequence"/>
</dbReference>
<dbReference type="InterPro" id="IPR029466">
    <property type="entry name" value="NAM-associated_C"/>
</dbReference>
<dbReference type="AlphaFoldDB" id="A0A225VKY3"/>
<dbReference type="EMBL" id="NBNE01004566">
    <property type="protein sequence ID" value="OWZ05190.1"/>
    <property type="molecule type" value="Genomic_DNA"/>
</dbReference>
<evidence type="ECO:0000313" key="3">
    <source>
        <dbReference type="Proteomes" id="UP000198211"/>
    </source>
</evidence>
<accession>A0A225VKY3</accession>
<sequence length="311" mass="33589">MTDNAGRGTNYSDAENKALCEAWLSVSGDAATGTNQNGDVFYNKVKIAFEEILGSTSDRPIGSLRSRFSVISRSTSKFVGCYNKINDIPVSGRAPSDVFDQAVELYESEHGKFRYKNCWKVLRDSQKWGAWRQGSKKKCRGAQRVDDAAQNQDQPVDAVASFAADTGDTEGDDAERRPMGQKRAKMERTNLALYARQVQAAERMAKTSEARVRVAQDQVEQNLFSMIPSQGDAESMEFVSLKRQIILARLRKEVAVVAGRESAGTTITGSGNTSAAGMSTVATAATTAAATATSIVTASIAETDITDSLVI</sequence>
<evidence type="ECO:0000259" key="1">
    <source>
        <dbReference type="Pfam" id="PF14303"/>
    </source>
</evidence>
<evidence type="ECO:0000313" key="2">
    <source>
        <dbReference type="EMBL" id="OWZ05190.1"/>
    </source>
</evidence>
<gene>
    <name evidence="2" type="ORF">PHMEG_00022769</name>
</gene>
<reference evidence="3" key="1">
    <citation type="submission" date="2017-03" db="EMBL/GenBank/DDBJ databases">
        <title>Phytopthora megakarya and P. palmivora, two closely related causual agents of cacao black pod achieved similar genome size and gene model numbers by different mechanisms.</title>
        <authorList>
            <person name="Ali S."/>
            <person name="Shao J."/>
            <person name="Larry D.J."/>
            <person name="Kronmiller B."/>
            <person name="Shen D."/>
            <person name="Strem M.D."/>
            <person name="Melnick R.L."/>
            <person name="Guiltinan M.J."/>
            <person name="Tyler B.M."/>
            <person name="Meinhardt L.W."/>
            <person name="Bailey B.A."/>
        </authorList>
    </citation>
    <scope>NUCLEOTIDE SEQUENCE [LARGE SCALE GENOMIC DNA]</scope>
    <source>
        <strain evidence="3">zdho120</strain>
    </source>
</reference>